<organism evidence="1 2">
    <name type="scientific">Clostridium simiarum</name>
    <dbReference type="NCBI Taxonomy" id="2841506"/>
    <lineage>
        <taxon>Bacteria</taxon>
        <taxon>Bacillati</taxon>
        <taxon>Bacillota</taxon>
        <taxon>Clostridia</taxon>
        <taxon>Eubacteriales</taxon>
        <taxon>Clostridiaceae</taxon>
        <taxon>Clostridium</taxon>
    </lineage>
</organism>
<dbReference type="PROSITE" id="PS51257">
    <property type="entry name" value="PROKAR_LIPOPROTEIN"/>
    <property type="match status" value="1"/>
</dbReference>
<protein>
    <recommendedName>
        <fullName evidence="3">Lipoprotein</fullName>
    </recommendedName>
</protein>
<reference evidence="1 2" key="1">
    <citation type="submission" date="2021-06" db="EMBL/GenBank/DDBJ databases">
        <authorList>
            <person name="Sun Q."/>
            <person name="Li D."/>
        </authorList>
    </citation>
    <scope>NUCLEOTIDE SEQUENCE [LARGE SCALE GENOMIC DNA]</scope>
    <source>
        <strain evidence="1 2">MSJ-4</strain>
    </source>
</reference>
<sequence length="353" mass="41081">MRRKLKTYILLILSVFLIGCNKKYSGEENVPIDYNYESFSSVTLMESSEGIVKAYNFAEGKKKYIEDVKGIEDFKYTKDTIVYLKGTSEGNELPDNSLIIRKKGKGLIEVNKHHSYLDIKLSKDGNKIAYRAFEEDSYDSVKGVMIYDVAENKEKRINTEVVISGNVYDWIDENNLVYYGSRGKESNLKGLFKYDFKNNKEDLIAPIEDGFIVYLQALDKENFMVMNFKRDHYELGIFNIENKEYNLVESKISKVFYSLKYEESIFIMAEDINGKSSIYKLESDKSVKRMIYDFPKNINDSGGMASDENGNVYFLGYDKNKEESKVYMIKKQDNSVNLIIDKEGNYHMYKREL</sequence>
<gene>
    <name evidence="1" type="ORF">KQI89_03275</name>
</gene>
<proteinExistence type="predicted"/>
<evidence type="ECO:0000313" key="1">
    <source>
        <dbReference type="EMBL" id="MBU5590774.1"/>
    </source>
</evidence>
<accession>A0ABS6EX23</accession>
<name>A0ABS6EX23_9CLOT</name>
<evidence type="ECO:0008006" key="3">
    <source>
        <dbReference type="Google" id="ProtNLM"/>
    </source>
</evidence>
<evidence type="ECO:0000313" key="2">
    <source>
        <dbReference type="Proteomes" id="UP000736583"/>
    </source>
</evidence>
<comment type="caution">
    <text evidence="1">The sequence shown here is derived from an EMBL/GenBank/DDBJ whole genome shotgun (WGS) entry which is preliminary data.</text>
</comment>
<keyword evidence="2" id="KW-1185">Reference proteome</keyword>
<dbReference type="EMBL" id="JAHLQL010000001">
    <property type="protein sequence ID" value="MBU5590774.1"/>
    <property type="molecule type" value="Genomic_DNA"/>
</dbReference>
<dbReference type="Proteomes" id="UP000736583">
    <property type="component" value="Unassembled WGS sequence"/>
</dbReference>
<dbReference type="RefSeq" id="WP_216455881.1">
    <property type="nucleotide sequence ID" value="NZ_JAHLQL010000001.1"/>
</dbReference>